<comment type="caution">
    <text evidence="3">The sequence shown here is derived from an EMBL/GenBank/DDBJ whole genome shotgun (WGS) entry which is preliminary data.</text>
</comment>
<evidence type="ECO:0000313" key="3">
    <source>
        <dbReference type="EMBL" id="KAE8733967.1"/>
    </source>
</evidence>
<dbReference type="InterPro" id="IPR046349">
    <property type="entry name" value="C1-like_sf"/>
</dbReference>
<feature type="domain" description="DC1" evidence="2">
    <location>
        <begin position="108"/>
        <end position="151"/>
    </location>
</feature>
<dbReference type="Proteomes" id="UP000436088">
    <property type="component" value="Unassembled WGS sequence"/>
</dbReference>
<keyword evidence="1" id="KW-0677">Repeat</keyword>
<feature type="domain" description="DC1" evidence="2">
    <location>
        <begin position="220"/>
        <end position="268"/>
    </location>
</feature>
<reference evidence="3" key="1">
    <citation type="submission" date="2019-09" db="EMBL/GenBank/DDBJ databases">
        <title>Draft genome information of white flower Hibiscus syriacus.</title>
        <authorList>
            <person name="Kim Y.-M."/>
        </authorList>
    </citation>
    <scope>NUCLEOTIDE SEQUENCE [LARGE SCALE GENOMIC DNA]</scope>
    <source>
        <strain evidence="3">YM2019G1</strain>
    </source>
</reference>
<name>A0A6A3CZT2_HIBSY</name>
<organism evidence="3 4">
    <name type="scientific">Hibiscus syriacus</name>
    <name type="common">Rose of Sharon</name>
    <dbReference type="NCBI Taxonomy" id="106335"/>
    <lineage>
        <taxon>Eukaryota</taxon>
        <taxon>Viridiplantae</taxon>
        <taxon>Streptophyta</taxon>
        <taxon>Embryophyta</taxon>
        <taxon>Tracheophyta</taxon>
        <taxon>Spermatophyta</taxon>
        <taxon>Magnoliopsida</taxon>
        <taxon>eudicotyledons</taxon>
        <taxon>Gunneridae</taxon>
        <taxon>Pentapetalae</taxon>
        <taxon>rosids</taxon>
        <taxon>malvids</taxon>
        <taxon>Malvales</taxon>
        <taxon>Malvaceae</taxon>
        <taxon>Malvoideae</taxon>
        <taxon>Hibiscus</taxon>
    </lineage>
</organism>
<dbReference type="EMBL" id="VEPZ02000081">
    <property type="protein sequence ID" value="KAE8733967.1"/>
    <property type="molecule type" value="Genomic_DNA"/>
</dbReference>
<dbReference type="Pfam" id="PF03107">
    <property type="entry name" value="C1_2"/>
    <property type="match status" value="2"/>
</dbReference>
<dbReference type="PANTHER" id="PTHR47841">
    <property type="entry name" value="DIACYLGLYCEROL KINASE THETA-LIKE-RELATED"/>
    <property type="match status" value="1"/>
</dbReference>
<dbReference type="AlphaFoldDB" id="A0A6A3CZT2"/>
<accession>A0A6A3CZT2</accession>
<evidence type="ECO:0000256" key="1">
    <source>
        <dbReference type="ARBA" id="ARBA00022737"/>
    </source>
</evidence>
<evidence type="ECO:0000259" key="2">
    <source>
        <dbReference type="Pfam" id="PF03107"/>
    </source>
</evidence>
<dbReference type="SUPFAM" id="SSF57889">
    <property type="entry name" value="Cysteine-rich domain"/>
    <property type="match status" value="2"/>
</dbReference>
<keyword evidence="4" id="KW-1185">Reference proteome</keyword>
<proteinExistence type="predicted"/>
<dbReference type="InterPro" id="IPR004146">
    <property type="entry name" value="DC1"/>
</dbReference>
<dbReference type="PANTHER" id="PTHR47841:SF3">
    <property type="entry name" value="OS09G0492800 PROTEIN"/>
    <property type="match status" value="1"/>
</dbReference>
<protein>
    <submittedName>
        <fullName evidence="3">Cysteine/Histidine-rich C1 domain family protein, putative isoform 2</fullName>
    </submittedName>
</protein>
<sequence>MNDWKDWRAPTPFTQMRGIKLKLCAVDYLKIFNGNVEGKWEETPALEDLKLRVRIRSVPYAERLAGVYTNAVHMLSNPPTSRRSPHAAELFPTAPDVPPMGDGIFHVTHPQHPITQTCLPDIFTCGACKEYGAGERFSCTECDYQLHDFCALAPATLKRHPIHPLHNIVFITKSVKGGILKSRCDICAKPTKGCVFKCNACTIQMHPCCAMLSTQINISVHLHTLRLLPGLSPSSDPIGIVCSECNRRRSGWVYQCTVCDYHLHAVCAKNMVNGLEANEIKGLDKPSMVATAVRVDSQVVIEFIGGLIEGIGEGIGQVIIQSATRGRCCTNRSNRTA</sequence>
<evidence type="ECO:0000313" key="4">
    <source>
        <dbReference type="Proteomes" id="UP000436088"/>
    </source>
</evidence>
<gene>
    <name evidence="3" type="ORF">F3Y22_tig00000913pilonHSYRG00019</name>
</gene>